<dbReference type="InterPro" id="IPR032675">
    <property type="entry name" value="LRR_dom_sf"/>
</dbReference>
<reference evidence="3" key="1">
    <citation type="submission" date="2023-06" db="EMBL/GenBank/DDBJ databases">
        <authorList>
            <person name="Kurt Z."/>
        </authorList>
    </citation>
    <scope>NUCLEOTIDE SEQUENCE</scope>
</reference>
<dbReference type="AlphaFoldDB" id="A0AA86PPA5"/>
<dbReference type="SUPFAM" id="SSF52058">
    <property type="entry name" value="L domain-like"/>
    <property type="match status" value="1"/>
</dbReference>
<evidence type="ECO:0000256" key="1">
    <source>
        <dbReference type="ARBA" id="ARBA00022614"/>
    </source>
</evidence>
<name>A0AA86PPA5_9EUKA</name>
<dbReference type="SMART" id="SM00365">
    <property type="entry name" value="LRR_SD22"/>
    <property type="match status" value="7"/>
</dbReference>
<protein>
    <submittedName>
        <fullName evidence="3">Leucine-rich repeat domain-containing protein</fullName>
    </submittedName>
    <submittedName>
        <fullName evidence="4">Leucine-rich_repeat domain-containing protein</fullName>
    </submittedName>
</protein>
<accession>A0AA86PPA5</accession>
<evidence type="ECO:0000313" key="5">
    <source>
        <dbReference type="Proteomes" id="UP001642409"/>
    </source>
</evidence>
<dbReference type="InterPro" id="IPR001611">
    <property type="entry name" value="Leu-rich_rpt"/>
</dbReference>
<keyword evidence="1" id="KW-0433">Leucine-rich repeat</keyword>
<dbReference type="PANTHER" id="PTHR46652:SF3">
    <property type="entry name" value="LEUCINE-RICH REPEAT-CONTAINING PROTEIN 9"/>
    <property type="match status" value="1"/>
</dbReference>
<dbReference type="PROSITE" id="PS51450">
    <property type="entry name" value="LRR"/>
    <property type="match status" value="7"/>
</dbReference>
<dbReference type="PRINTS" id="PR00019">
    <property type="entry name" value="LEURICHRPT"/>
</dbReference>
<dbReference type="Pfam" id="PF12799">
    <property type="entry name" value="LRR_4"/>
    <property type="match status" value="2"/>
</dbReference>
<dbReference type="Gene3D" id="3.80.10.10">
    <property type="entry name" value="Ribonuclease Inhibitor"/>
    <property type="match status" value="2"/>
</dbReference>
<evidence type="ECO:0000313" key="3">
    <source>
        <dbReference type="EMBL" id="CAI9942231.1"/>
    </source>
</evidence>
<keyword evidence="5" id="KW-1185">Reference proteome</keyword>
<gene>
    <name evidence="4" type="ORF">HINF_LOCUS24727</name>
    <name evidence="3" type="ORF">HINF_LOCUS29876</name>
</gene>
<keyword evidence="2" id="KW-0677">Repeat</keyword>
<dbReference type="EMBL" id="CAXDID020000073">
    <property type="protein sequence ID" value="CAL6015339.1"/>
    <property type="molecule type" value="Genomic_DNA"/>
</dbReference>
<dbReference type="Proteomes" id="UP001642409">
    <property type="component" value="Unassembled WGS sequence"/>
</dbReference>
<organism evidence="3">
    <name type="scientific">Hexamita inflata</name>
    <dbReference type="NCBI Taxonomy" id="28002"/>
    <lineage>
        <taxon>Eukaryota</taxon>
        <taxon>Metamonada</taxon>
        <taxon>Diplomonadida</taxon>
        <taxon>Hexamitidae</taxon>
        <taxon>Hexamitinae</taxon>
        <taxon>Hexamita</taxon>
    </lineage>
</organism>
<dbReference type="InterPro" id="IPR025875">
    <property type="entry name" value="Leu-rich_rpt_4"/>
</dbReference>
<evidence type="ECO:0000256" key="2">
    <source>
        <dbReference type="ARBA" id="ARBA00022737"/>
    </source>
</evidence>
<proteinExistence type="predicted"/>
<comment type="caution">
    <text evidence="3">The sequence shown here is derived from an EMBL/GenBank/DDBJ whole genome shotgun (WGS) entry which is preliminary data.</text>
</comment>
<dbReference type="InterPro" id="IPR050836">
    <property type="entry name" value="SDS22/Internalin_LRR"/>
</dbReference>
<evidence type="ECO:0000313" key="4">
    <source>
        <dbReference type="EMBL" id="CAL6015339.1"/>
    </source>
</evidence>
<dbReference type="EMBL" id="CATOUU010000699">
    <property type="protein sequence ID" value="CAI9942231.1"/>
    <property type="molecule type" value="Genomic_DNA"/>
</dbReference>
<dbReference type="PANTHER" id="PTHR46652">
    <property type="entry name" value="LEUCINE-RICH REPEAT AND IQ DOMAIN-CONTAINING PROTEIN 1-RELATED"/>
    <property type="match status" value="1"/>
</dbReference>
<reference evidence="4 5" key="2">
    <citation type="submission" date="2024-07" db="EMBL/GenBank/DDBJ databases">
        <authorList>
            <person name="Akdeniz Z."/>
        </authorList>
    </citation>
    <scope>NUCLEOTIDE SEQUENCE [LARGE SCALE GENOMIC DNA]</scope>
</reference>
<sequence length="382" mass="44524">MIINNQQIASLKFVEELNINQLTLISCHYLQFEEIPNNITNLKINKCCQIPLSGIKQMKQLSTLSLQNSWILNIDEVYGLNLHTLDIYNIRISSIDGLERMKQLKALYLRNNPLGQQLKILQTLTKLQKLDISGTLTTNISGIDVLIELKELILSRNTISDFLPLNSLNNLIKLEVQHNQITDLSFIKHMKQLKILDLSNNQIQSVIDLKFLVNLTILSINDNQIEQITSLSQLKDLRSLNLSDNRIVDITVIQNFIKLTRLNISKNRIIYIDALQNLYFMKLNVSYNMINDFSPIRFRPFNNKIYNQQRFTYELQIQAQYIKCINGSYLIAVKQVQHKRALLQYNILFKLKIAEQQNKFCQTILTFQNCVLQYLSQENAFQ</sequence>